<gene>
    <name evidence="2" type="ORF">BLA29_011887</name>
</gene>
<keyword evidence="3" id="KW-1185">Reference proteome</keyword>
<dbReference type="EMBL" id="MUJZ01063413">
    <property type="protein sequence ID" value="OTF70926.1"/>
    <property type="molecule type" value="Genomic_DNA"/>
</dbReference>
<name>A0A1Y3ATZ4_EURMA</name>
<dbReference type="AlphaFoldDB" id="A0A1Y3ATZ4"/>
<dbReference type="PANTHER" id="PTHR21597:SF0">
    <property type="entry name" value="THO COMPLEX SUBUNIT 2"/>
    <property type="match status" value="1"/>
</dbReference>
<dbReference type="PANTHER" id="PTHR21597">
    <property type="entry name" value="THO2 PROTEIN"/>
    <property type="match status" value="1"/>
</dbReference>
<evidence type="ECO:0000313" key="3">
    <source>
        <dbReference type="Proteomes" id="UP000194236"/>
    </source>
</evidence>
<accession>A0A1Y3ATZ4</accession>
<comment type="caution">
    <text evidence="2">The sequence shown here is derived from an EMBL/GenBank/DDBJ whole genome shotgun (WGS) entry which is preliminary data.</text>
</comment>
<dbReference type="GO" id="GO:0006397">
    <property type="term" value="P:mRNA processing"/>
    <property type="evidence" value="ECO:0007669"/>
    <property type="project" value="InterPro"/>
</dbReference>
<dbReference type="Pfam" id="PF16134">
    <property type="entry name" value="THOC2_N"/>
    <property type="match status" value="1"/>
</dbReference>
<dbReference type="InterPro" id="IPR032302">
    <property type="entry name" value="THOC2_N"/>
</dbReference>
<proteinExistence type="predicted"/>
<dbReference type="Proteomes" id="UP000194236">
    <property type="component" value="Unassembled WGS sequence"/>
</dbReference>
<evidence type="ECO:0000259" key="1">
    <source>
        <dbReference type="Pfam" id="PF16134"/>
    </source>
</evidence>
<dbReference type="InterPro" id="IPR040007">
    <property type="entry name" value="Tho2"/>
</dbReference>
<dbReference type="GO" id="GO:0006406">
    <property type="term" value="P:mRNA export from nucleus"/>
    <property type="evidence" value="ECO:0007669"/>
    <property type="project" value="InterPro"/>
</dbReference>
<organism evidence="2 3">
    <name type="scientific">Euroglyphus maynei</name>
    <name type="common">Mayne's house dust mite</name>
    <dbReference type="NCBI Taxonomy" id="6958"/>
    <lineage>
        <taxon>Eukaryota</taxon>
        <taxon>Metazoa</taxon>
        <taxon>Ecdysozoa</taxon>
        <taxon>Arthropoda</taxon>
        <taxon>Chelicerata</taxon>
        <taxon>Arachnida</taxon>
        <taxon>Acari</taxon>
        <taxon>Acariformes</taxon>
        <taxon>Sarcoptiformes</taxon>
        <taxon>Astigmata</taxon>
        <taxon>Psoroptidia</taxon>
        <taxon>Analgoidea</taxon>
        <taxon>Pyroglyphidae</taxon>
        <taxon>Pyroglyphinae</taxon>
        <taxon>Euroglyphus</taxon>
    </lineage>
</organism>
<sequence>NIISDWLLKERLDYSTLSDAKVINNEKAASTKFIKLKTKLYKNSIYFERKAKDGQFDPDYMLNAIKSLIGCFNLDPNRVLDIILECFEARLYLRDSFLKLIKNFSDNPVTLNQILAFKFSFYNDVRLNRLFSC</sequence>
<feature type="domain" description="THO complex subunit 2 N-terminal" evidence="1">
    <location>
        <begin position="47"/>
        <end position="105"/>
    </location>
</feature>
<dbReference type="GO" id="GO:0003729">
    <property type="term" value="F:mRNA binding"/>
    <property type="evidence" value="ECO:0007669"/>
    <property type="project" value="TreeGrafter"/>
</dbReference>
<reference evidence="2 3" key="1">
    <citation type="submission" date="2017-03" db="EMBL/GenBank/DDBJ databases">
        <title>Genome Survey of Euroglyphus maynei.</title>
        <authorList>
            <person name="Arlian L.G."/>
            <person name="Morgan M.S."/>
            <person name="Rider S.D."/>
        </authorList>
    </citation>
    <scope>NUCLEOTIDE SEQUENCE [LARGE SCALE GENOMIC DNA]</scope>
    <source>
        <strain evidence="2">Arlian Lab</strain>
        <tissue evidence="2">Whole body</tissue>
    </source>
</reference>
<protein>
    <recommendedName>
        <fullName evidence="1">THO complex subunit 2 N-terminal domain-containing protein</fullName>
    </recommendedName>
</protein>
<dbReference type="OrthoDB" id="29024at2759"/>
<feature type="non-terminal residue" evidence="2">
    <location>
        <position position="1"/>
    </location>
</feature>
<dbReference type="GO" id="GO:0000445">
    <property type="term" value="C:THO complex part of transcription export complex"/>
    <property type="evidence" value="ECO:0007669"/>
    <property type="project" value="TreeGrafter"/>
</dbReference>
<evidence type="ECO:0000313" key="2">
    <source>
        <dbReference type="EMBL" id="OTF70926.1"/>
    </source>
</evidence>